<keyword evidence="3" id="KW-1185">Reference proteome</keyword>
<dbReference type="Gene3D" id="2.30.42.10">
    <property type="match status" value="1"/>
</dbReference>
<dbReference type="InterPro" id="IPR008763">
    <property type="entry name" value="Peptidase_S55"/>
</dbReference>
<organism evidence="2 3">
    <name type="scientific">Clostridium grantii DSM 8605</name>
    <dbReference type="NCBI Taxonomy" id="1121316"/>
    <lineage>
        <taxon>Bacteria</taxon>
        <taxon>Bacillati</taxon>
        <taxon>Bacillota</taxon>
        <taxon>Clostridia</taxon>
        <taxon>Eubacteriales</taxon>
        <taxon>Clostridiaceae</taxon>
        <taxon>Clostridium</taxon>
    </lineage>
</organism>
<proteinExistence type="predicted"/>
<dbReference type="InterPro" id="IPR036034">
    <property type="entry name" value="PDZ_sf"/>
</dbReference>
<dbReference type="STRING" id="1121316.SAMN02745207_00892"/>
<dbReference type="NCBIfam" id="TIGR02860">
    <property type="entry name" value="spore_IV_B"/>
    <property type="match status" value="1"/>
</dbReference>
<dbReference type="EMBL" id="FQXM01000004">
    <property type="protein sequence ID" value="SHH36844.1"/>
    <property type="molecule type" value="Genomic_DNA"/>
</dbReference>
<dbReference type="SUPFAM" id="SSF50156">
    <property type="entry name" value="PDZ domain-like"/>
    <property type="match status" value="1"/>
</dbReference>
<dbReference type="OrthoDB" id="9765242at2"/>
<evidence type="ECO:0000259" key="1">
    <source>
        <dbReference type="PROSITE" id="PS51494"/>
    </source>
</evidence>
<dbReference type="InterPro" id="IPR014219">
    <property type="entry name" value="SpoIVB"/>
</dbReference>
<evidence type="ECO:0000313" key="2">
    <source>
        <dbReference type="EMBL" id="SHH36844.1"/>
    </source>
</evidence>
<dbReference type="PROSITE" id="PS51494">
    <property type="entry name" value="SPOIVB"/>
    <property type="match status" value="1"/>
</dbReference>
<dbReference type="Pfam" id="PF05580">
    <property type="entry name" value="Peptidase_S55"/>
    <property type="match status" value="1"/>
</dbReference>
<sequence length="403" mass="44176">MKKKLYCMVCWIFISLLIFSGNLFNNISSIPSTIYVHEGQEIESNNIIEANIFYTKNHLNKINSNNDSININLLGFLPVKSVSVQSVPDIKLYPGGQPVGVKINTKGVLVVALCDIETKEGKVISPASSASINVGDSIVKVNNKIIKTAEELVYEVKCSEGRDIIVTVEREGKEYSKKVVPQLAEKDQSYKIGLWVRDYTSGVGTLTFYHKSSKTFGALGHPITDIDTGTILTVDKGEIVNSSIISYKKGEKGSPGELRGLFVDEDKIIGKVEKNTSCGIYGKGTNKLLDNKYSKAMKIGLRNEIQVGPAQILTTIDGSEPELYDIKIEKLIDQQEPGSKSMVIKVTDERLLKETGGIVQGMSGSPIIQNDKIIGAVTHVLINKPDVGYGIYIEWMLKDAGIL</sequence>
<evidence type="ECO:0000313" key="3">
    <source>
        <dbReference type="Proteomes" id="UP000184447"/>
    </source>
</evidence>
<gene>
    <name evidence="2" type="ORF">SAMN02745207_00892</name>
</gene>
<dbReference type="RefSeq" id="WP_073337223.1">
    <property type="nucleotide sequence ID" value="NZ_FQXM01000004.1"/>
</dbReference>
<dbReference type="AlphaFoldDB" id="A0A1M5SE65"/>
<dbReference type="Proteomes" id="UP000184447">
    <property type="component" value="Unassembled WGS sequence"/>
</dbReference>
<protein>
    <submittedName>
        <fullName evidence="2">SpoIVB peptidase. Serine peptidase. MEROPS family S55</fullName>
    </submittedName>
</protein>
<reference evidence="2 3" key="1">
    <citation type="submission" date="2016-11" db="EMBL/GenBank/DDBJ databases">
        <authorList>
            <person name="Jaros S."/>
            <person name="Januszkiewicz K."/>
            <person name="Wedrychowicz H."/>
        </authorList>
    </citation>
    <scope>NUCLEOTIDE SEQUENCE [LARGE SCALE GENOMIC DNA]</scope>
    <source>
        <strain evidence="2 3">DSM 8605</strain>
    </source>
</reference>
<name>A0A1M5SE65_9CLOT</name>
<accession>A0A1M5SE65</accession>
<feature type="domain" description="Peptidase S55" evidence="1">
    <location>
        <begin position="173"/>
        <end position="403"/>
    </location>
</feature>